<sequence>MRFLIITLLFLGIFSQNAHGQDQPMVLVAYFSQFGNTQVLAEAIADGAESVGGVEIKLLPIDQVETQDLFKASAIILGSPVYNGNPAPQVLEFINSWPFEGRPLKDKIGAAFATGGGISIGEEGVMIDILRAMLIHGMIIVGGEEVEAAFGASSITGEGPFNSSKNQELFYEKARGLGKRVALLALRLP</sequence>
<comment type="caution">
    <text evidence="3">The sequence shown here is derived from an EMBL/GenBank/DDBJ whole genome shotgun (WGS) entry which is preliminary data.</text>
</comment>
<accession>A0ABQ6PLI1</accession>
<protein>
    <submittedName>
        <fullName evidence="3">NAD(P)H:quinone oxidoreductase type IV</fullName>
    </submittedName>
</protein>
<feature type="chain" id="PRO_5046576641" evidence="1">
    <location>
        <begin position="21"/>
        <end position="189"/>
    </location>
</feature>
<dbReference type="Proteomes" id="UP001338309">
    <property type="component" value="Unassembled WGS sequence"/>
</dbReference>
<dbReference type="SUPFAM" id="SSF52218">
    <property type="entry name" value="Flavoproteins"/>
    <property type="match status" value="1"/>
</dbReference>
<dbReference type="EMBL" id="BTPD01000004">
    <property type="protein sequence ID" value="GMQ28836.1"/>
    <property type="molecule type" value="Genomic_DNA"/>
</dbReference>
<dbReference type="InterPro" id="IPR008254">
    <property type="entry name" value="Flavodoxin/NO_synth"/>
</dbReference>
<keyword evidence="4" id="KW-1185">Reference proteome</keyword>
<reference evidence="3 4" key="1">
    <citation type="submission" date="2023-08" db="EMBL/GenBank/DDBJ databases">
        <title>Draft genome sequence of Algoriphagus confluentis.</title>
        <authorList>
            <person name="Takatani N."/>
            <person name="Hosokawa M."/>
            <person name="Sawabe T."/>
        </authorList>
    </citation>
    <scope>NUCLEOTIDE SEQUENCE [LARGE SCALE GENOMIC DNA]</scope>
    <source>
        <strain evidence="3 4">NBRC 111222</strain>
    </source>
</reference>
<dbReference type="Gene3D" id="3.40.50.360">
    <property type="match status" value="1"/>
</dbReference>
<organism evidence="3 4">
    <name type="scientific">Algoriphagus confluentis</name>
    <dbReference type="NCBI Taxonomy" id="1697556"/>
    <lineage>
        <taxon>Bacteria</taxon>
        <taxon>Pseudomonadati</taxon>
        <taxon>Bacteroidota</taxon>
        <taxon>Cytophagia</taxon>
        <taxon>Cytophagales</taxon>
        <taxon>Cyclobacteriaceae</taxon>
        <taxon>Algoriphagus</taxon>
    </lineage>
</organism>
<name>A0ABQ6PLI1_9BACT</name>
<dbReference type="Pfam" id="PF03358">
    <property type="entry name" value="FMN_red"/>
    <property type="match status" value="1"/>
</dbReference>
<dbReference type="InterPro" id="IPR029039">
    <property type="entry name" value="Flavoprotein-like_sf"/>
</dbReference>
<evidence type="ECO:0000313" key="3">
    <source>
        <dbReference type="EMBL" id="GMQ28836.1"/>
    </source>
</evidence>
<evidence type="ECO:0000259" key="2">
    <source>
        <dbReference type="PROSITE" id="PS50902"/>
    </source>
</evidence>
<feature type="signal peptide" evidence="1">
    <location>
        <begin position="1"/>
        <end position="20"/>
    </location>
</feature>
<proteinExistence type="predicted"/>
<gene>
    <name evidence="3" type="primary">wrbA</name>
    <name evidence="3" type="ORF">Aconfl_14790</name>
</gene>
<dbReference type="PROSITE" id="PS50902">
    <property type="entry name" value="FLAVODOXIN_LIKE"/>
    <property type="match status" value="1"/>
</dbReference>
<evidence type="ECO:0000313" key="4">
    <source>
        <dbReference type="Proteomes" id="UP001338309"/>
    </source>
</evidence>
<keyword evidence="1" id="KW-0732">Signal</keyword>
<feature type="domain" description="Flavodoxin-like" evidence="2">
    <location>
        <begin position="26"/>
        <end position="182"/>
    </location>
</feature>
<dbReference type="InterPro" id="IPR005025">
    <property type="entry name" value="FMN_Rdtase-like_dom"/>
</dbReference>
<dbReference type="RefSeq" id="WP_338223578.1">
    <property type="nucleotide sequence ID" value="NZ_BTPD01000004.1"/>
</dbReference>
<evidence type="ECO:0000256" key="1">
    <source>
        <dbReference type="SAM" id="SignalP"/>
    </source>
</evidence>